<gene>
    <name evidence="1" type="ORF">HAL01_13510</name>
</gene>
<accession>A0A511X1T3</accession>
<dbReference type="AlphaFoldDB" id="A0A511X1T3"/>
<organism evidence="1 2">
    <name type="scientific">Halolactibacillus alkaliphilus</name>
    <dbReference type="NCBI Taxonomy" id="442899"/>
    <lineage>
        <taxon>Bacteria</taxon>
        <taxon>Bacillati</taxon>
        <taxon>Bacillota</taxon>
        <taxon>Bacilli</taxon>
        <taxon>Bacillales</taxon>
        <taxon>Bacillaceae</taxon>
        <taxon>Halolactibacillus</taxon>
    </lineage>
</organism>
<protein>
    <recommendedName>
        <fullName evidence="3">Lipoprotein</fullName>
    </recommendedName>
</protein>
<dbReference type="Proteomes" id="UP000321400">
    <property type="component" value="Unassembled WGS sequence"/>
</dbReference>
<dbReference type="OrthoDB" id="2971753at2"/>
<dbReference type="EMBL" id="BJYE01000014">
    <property type="protein sequence ID" value="GEN56887.1"/>
    <property type="molecule type" value="Genomic_DNA"/>
</dbReference>
<evidence type="ECO:0008006" key="3">
    <source>
        <dbReference type="Google" id="ProtNLM"/>
    </source>
</evidence>
<name>A0A511X1T3_9BACI</name>
<dbReference type="PROSITE" id="PS51257">
    <property type="entry name" value="PROKAR_LIPOPROTEIN"/>
    <property type="match status" value="1"/>
</dbReference>
<comment type="caution">
    <text evidence="1">The sequence shown here is derived from an EMBL/GenBank/DDBJ whole genome shotgun (WGS) entry which is preliminary data.</text>
</comment>
<evidence type="ECO:0000313" key="1">
    <source>
        <dbReference type="EMBL" id="GEN56887.1"/>
    </source>
</evidence>
<reference evidence="1 2" key="1">
    <citation type="submission" date="2019-07" db="EMBL/GenBank/DDBJ databases">
        <title>Whole genome shotgun sequence of Halolactibacillus alkaliphilus NBRC 103919.</title>
        <authorList>
            <person name="Hosoyama A."/>
            <person name="Uohara A."/>
            <person name="Ohji S."/>
            <person name="Ichikawa N."/>
        </authorList>
    </citation>
    <scope>NUCLEOTIDE SEQUENCE [LARGE SCALE GENOMIC DNA]</scope>
    <source>
        <strain evidence="1 2">NBRC 103919</strain>
    </source>
</reference>
<sequence>MKLFFTLIMSILLIVGCSKEQVEHNAFETTYYKYPYGAVEEALTVSSFDVSVPDTLPIPVAFVIYDHFELNGHEYLDLSFYTNDNDLLTISVTTDQSLGCPNEVVTDTKEDAVCFQELSYVTHVSKTEGALRYQIEYRHHTSELEEAPTKDQLLSLLDSLTLS</sequence>
<keyword evidence="2" id="KW-1185">Reference proteome</keyword>
<evidence type="ECO:0000313" key="2">
    <source>
        <dbReference type="Proteomes" id="UP000321400"/>
    </source>
</evidence>
<proteinExistence type="predicted"/>
<dbReference type="RefSeq" id="WP_089801744.1">
    <property type="nucleotide sequence ID" value="NZ_BJYE01000014.1"/>
</dbReference>